<accession>A0A6M3ILP5</accession>
<dbReference type="AlphaFoldDB" id="A0A6M3ILP5"/>
<evidence type="ECO:0000313" key="1">
    <source>
        <dbReference type="EMBL" id="QJA58323.1"/>
    </source>
</evidence>
<organism evidence="1">
    <name type="scientific">viral metagenome</name>
    <dbReference type="NCBI Taxonomy" id="1070528"/>
    <lineage>
        <taxon>unclassified sequences</taxon>
        <taxon>metagenomes</taxon>
        <taxon>organismal metagenomes</taxon>
    </lineage>
</organism>
<protein>
    <submittedName>
        <fullName evidence="1">Uncharacterized protein</fullName>
    </submittedName>
</protein>
<dbReference type="EMBL" id="MT141318">
    <property type="protein sequence ID" value="QJA58323.1"/>
    <property type="molecule type" value="Genomic_DNA"/>
</dbReference>
<name>A0A6M3ILP5_9ZZZZ</name>
<gene>
    <name evidence="1" type="ORF">MM415B01469_0001</name>
</gene>
<proteinExistence type="predicted"/>
<reference evidence="1" key="1">
    <citation type="submission" date="2020-03" db="EMBL/GenBank/DDBJ databases">
        <title>The deep terrestrial virosphere.</title>
        <authorList>
            <person name="Holmfeldt K."/>
            <person name="Nilsson E."/>
            <person name="Simone D."/>
            <person name="Lopez-Fernandez M."/>
            <person name="Wu X."/>
            <person name="de Brujin I."/>
            <person name="Lundin D."/>
            <person name="Andersson A."/>
            <person name="Bertilsson S."/>
            <person name="Dopson M."/>
        </authorList>
    </citation>
    <scope>NUCLEOTIDE SEQUENCE</scope>
    <source>
        <strain evidence="1">MM415B01469</strain>
    </source>
</reference>
<sequence length="88" mass="9626">MAWPKEKAPIPLLNITTGAWETTAHTVEVQPTTSAYPTGKISCSQLASGYTYLPDSDLDEYTHYWVYIDTVQSGKKIAWASEPAFGGA</sequence>